<evidence type="ECO:0000256" key="1">
    <source>
        <dbReference type="SAM" id="MobiDB-lite"/>
    </source>
</evidence>
<feature type="compositionally biased region" description="Basic residues" evidence="1">
    <location>
        <begin position="345"/>
        <end position="358"/>
    </location>
</feature>
<dbReference type="GO" id="GO:0010521">
    <property type="term" value="F:telomerase inhibitor activity"/>
    <property type="evidence" value="ECO:0007669"/>
    <property type="project" value="TreeGrafter"/>
</dbReference>
<feature type="compositionally biased region" description="Basic and acidic residues" evidence="1">
    <location>
        <begin position="413"/>
        <end position="424"/>
    </location>
</feature>
<dbReference type="PANTHER" id="PTHR23149">
    <property type="entry name" value="G PATCH DOMAIN CONTAINING PROTEIN"/>
    <property type="match status" value="1"/>
</dbReference>
<dbReference type="PROSITE" id="PS50174">
    <property type="entry name" value="G_PATCH"/>
    <property type="match status" value="1"/>
</dbReference>
<gene>
    <name evidence="3" type="ORF">ALC62_02524</name>
</gene>
<dbReference type="InterPro" id="IPR000467">
    <property type="entry name" value="G_patch_dom"/>
</dbReference>
<proteinExistence type="predicted"/>
<organism evidence="3 4">
    <name type="scientific">Cyphomyrmex costatus</name>
    <dbReference type="NCBI Taxonomy" id="456900"/>
    <lineage>
        <taxon>Eukaryota</taxon>
        <taxon>Metazoa</taxon>
        <taxon>Ecdysozoa</taxon>
        <taxon>Arthropoda</taxon>
        <taxon>Hexapoda</taxon>
        <taxon>Insecta</taxon>
        <taxon>Pterygota</taxon>
        <taxon>Neoptera</taxon>
        <taxon>Endopterygota</taxon>
        <taxon>Hymenoptera</taxon>
        <taxon>Apocrita</taxon>
        <taxon>Aculeata</taxon>
        <taxon>Formicoidea</taxon>
        <taxon>Formicidae</taxon>
        <taxon>Myrmicinae</taxon>
        <taxon>Cyphomyrmex</taxon>
    </lineage>
</organism>
<dbReference type="Pfam" id="PF01585">
    <property type="entry name" value="G-patch"/>
    <property type="match status" value="1"/>
</dbReference>
<dbReference type="Proteomes" id="UP000078542">
    <property type="component" value="Unassembled WGS sequence"/>
</dbReference>
<dbReference type="GO" id="GO:0003676">
    <property type="term" value="F:nucleic acid binding"/>
    <property type="evidence" value="ECO:0007669"/>
    <property type="project" value="InterPro"/>
</dbReference>
<dbReference type="PANTHER" id="PTHR23149:SF27">
    <property type="entry name" value="PIN2_TERF1-INTERACTING TELOMERASE INHIBITOR 1"/>
    <property type="match status" value="1"/>
</dbReference>
<keyword evidence="4" id="KW-1185">Reference proteome</keyword>
<dbReference type="SMART" id="SM00443">
    <property type="entry name" value="G_patch"/>
    <property type="match status" value="1"/>
</dbReference>
<name>A0A195D0K6_9HYME</name>
<dbReference type="STRING" id="456900.A0A195D0K6"/>
<dbReference type="GO" id="GO:0005730">
    <property type="term" value="C:nucleolus"/>
    <property type="evidence" value="ECO:0007669"/>
    <property type="project" value="TreeGrafter"/>
</dbReference>
<dbReference type="InterPro" id="IPR050656">
    <property type="entry name" value="PINX1"/>
</dbReference>
<dbReference type="AlphaFoldDB" id="A0A195D0K6"/>
<evidence type="ECO:0000259" key="2">
    <source>
        <dbReference type="PROSITE" id="PS50174"/>
    </source>
</evidence>
<accession>A0A195D0K6</accession>
<feature type="compositionally biased region" description="Basic residues" evidence="1">
    <location>
        <begin position="446"/>
        <end position="458"/>
    </location>
</feature>
<dbReference type="EMBL" id="KQ977004">
    <property type="protein sequence ID" value="KYN06450.1"/>
    <property type="molecule type" value="Genomic_DNA"/>
</dbReference>
<feature type="region of interest" description="Disordered" evidence="1">
    <location>
        <begin position="389"/>
        <end position="462"/>
    </location>
</feature>
<protein>
    <submittedName>
        <fullName evidence="3">PIN2/TERF1-interacting telomerase inhibitor 1</fullName>
    </submittedName>
</protein>
<reference evidence="3 4" key="1">
    <citation type="submission" date="2016-03" db="EMBL/GenBank/DDBJ databases">
        <title>Cyphomyrmex costatus WGS genome.</title>
        <authorList>
            <person name="Nygaard S."/>
            <person name="Hu H."/>
            <person name="Boomsma J."/>
            <person name="Zhang G."/>
        </authorList>
    </citation>
    <scope>NUCLEOTIDE SEQUENCE [LARGE SCALE GENOMIC DNA]</scope>
    <source>
        <strain evidence="3">MS0001</strain>
        <tissue evidence="3">Whole body</tissue>
    </source>
</reference>
<feature type="compositionally biased region" description="Basic and acidic residues" evidence="1">
    <location>
        <begin position="432"/>
        <end position="441"/>
    </location>
</feature>
<feature type="region of interest" description="Disordered" evidence="1">
    <location>
        <begin position="333"/>
        <end position="361"/>
    </location>
</feature>
<evidence type="ECO:0000313" key="3">
    <source>
        <dbReference type="EMBL" id="KYN06450.1"/>
    </source>
</evidence>
<evidence type="ECO:0000313" key="4">
    <source>
        <dbReference type="Proteomes" id="UP000078542"/>
    </source>
</evidence>
<sequence length="602" mass="70269">MSMLAERRQKQKWTLNPRGKLWTEDSKKYGQRMMEKMGWTKGKGLGIHEQGIPEFSSTIFKNDTTGIGYDKNFEPWIEHQKNFEDILQQLSRNQDPDTVEKSVNADANINEQSTELKSKQSHARVHYKKFTRGKDVNRYKSKDLANIFGQKALVEKTQVMIEKNDNIREETDVRDNWYGVTTINGGNMFDYFKLKAQFGLENCGLDLTDEKNKKRVTFNDHVMLYNYNINSNKKKKKKEATLDKFEVESKKNRKKRKHESIAISTMNGFVNEALDVQILFEEINDNELNEHKNKKIKKRRITKTSNLETIQESPEKEVEIIIESENTLDSSIIKNGEIDNMEQKSKKKKKKDKKKKRAKVEDTTVLSTINEEPDIEIIEIISNKKIPNTKDDKEEEETGGIIPKKCKKKKKKDKENYKNEKHIQTEINNDQQDNKILDKSKYQNNYKKKIKQKKKKRKSINEDECSNEIKLCNIEKKISNKENADIEEDSNTKKLAKKDKKSKKLKDKNVFVIEDSSNPNEKVVDLNVTKQDNIEKSEFTDTPLKKGKMIDAIDSIINSPWSVKARMSKKMLITFFHNNAILEFPGSNIHNIKGYGTDVEYE</sequence>
<feature type="domain" description="G-patch" evidence="2">
    <location>
        <begin position="26"/>
        <end position="72"/>
    </location>
</feature>